<dbReference type="PANTHER" id="PTHR24103">
    <property type="entry name" value="E3 UBIQUITIN-PROTEIN LIGASE TRIM"/>
    <property type="match status" value="1"/>
</dbReference>
<dbReference type="InterPro" id="IPR001841">
    <property type="entry name" value="Znf_RING"/>
</dbReference>
<comment type="caution">
    <text evidence="8">The sequence shown here is derived from an EMBL/GenBank/DDBJ whole genome shotgun (WGS) entry which is preliminary data.</text>
</comment>
<dbReference type="InterPro" id="IPR050143">
    <property type="entry name" value="TRIM/RBCC"/>
</dbReference>
<dbReference type="PROSITE" id="PS50089">
    <property type="entry name" value="ZF_RING_2"/>
    <property type="match status" value="1"/>
</dbReference>
<dbReference type="SUPFAM" id="SSF55550">
    <property type="entry name" value="SH2 domain"/>
    <property type="match status" value="1"/>
</dbReference>
<keyword evidence="5" id="KW-0727">SH2 domain</keyword>
<sequence length="220" mass="25412">METCKLPREIFEEVTCPICFDVLKTPIRMLMCGHNFCQSCLASFLLLRLSEISCPTCRENIWMTPKGINEFPRNRCLENLIEKFSLLEDKIKLPLVPSLPPQNVPPSPSEITNGPSSLYGKIWYFGDLSRAQANDLLTKQGQVGDFIVRKSESKHCHFALSVRGSVRTVHFVMSFDSKKYIWKVGTHEYHSVEFFLGCFKKQSLLKNETLVLIKPFRRRY</sequence>
<dbReference type="Gene3D" id="3.30.505.10">
    <property type="entry name" value="SH2 domain"/>
    <property type="match status" value="1"/>
</dbReference>
<dbReference type="Gene3D" id="3.30.40.10">
    <property type="entry name" value="Zinc/RING finger domain, C3HC4 (zinc finger)"/>
    <property type="match status" value="1"/>
</dbReference>
<dbReference type="Proteomes" id="UP001642483">
    <property type="component" value="Unassembled WGS sequence"/>
</dbReference>
<feature type="domain" description="RING-type" evidence="7">
    <location>
        <begin position="16"/>
        <end position="58"/>
    </location>
</feature>
<dbReference type="InterPro" id="IPR017907">
    <property type="entry name" value="Znf_RING_CS"/>
</dbReference>
<evidence type="ECO:0000313" key="9">
    <source>
        <dbReference type="Proteomes" id="UP001642483"/>
    </source>
</evidence>
<evidence type="ECO:0000256" key="3">
    <source>
        <dbReference type="ARBA" id="ARBA00022833"/>
    </source>
</evidence>
<protein>
    <recommendedName>
        <fullName evidence="10">SH2 domain-containing protein</fullName>
    </recommendedName>
</protein>
<evidence type="ECO:0000313" key="8">
    <source>
        <dbReference type="EMBL" id="CAK8671273.1"/>
    </source>
</evidence>
<dbReference type="InterPro" id="IPR013083">
    <property type="entry name" value="Znf_RING/FYVE/PHD"/>
</dbReference>
<dbReference type="Pfam" id="PF13923">
    <property type="entry name" value="zf-C3HC4_2"/>
    <property type="match status" value="1"/>
</dbReference>
<evidence type="ECO:0000259" key="6">
    <source>
        <dbReference type="PROSITE" id="PS50001"/>
    </source>
</evidence>
<name>A0ABP0EV66_CLALP</name>
<proteinExistence type="predicted"/>
<dbReference type="SUPFAM" id="SSF57850">
    <property type="entry name" value="RING/U-box"/>
    <property type="match status" value="1"/>
</dbReference>
<evidence type="ECO:0008006" key="10">
    <source>
        <dbReference type="Google" id="ProtNLM"/>
    </source>
</evidence>
<evidence type="ECO:0000256" key="5">
    <source>
        <dbReference type="PROSITE-ProRule" id="PRU00191"/>
    </source>
</evidence>
<keyword evidence="2 4" id="KW-0863">Zinc-finger</keyword>
<gene>
    <name evidence="8" type="ORF">CVLEPA_LOCUS323</name>
</gene>
<keyword evidence="1" id="KW-0479">Metal-binding</keyword>
<reference evidence="8 9" key="1">
    <citation type="submission" date="2024-02" db="EMBL/GenBank/DDBJ databases">
        <authorList>
            <person name="Daric V."/>
            <person name="Darras S."/>
        </authorList>
    </citation>
    <scope>NUCLEOTIDE SEQUENCE [LARGE SCALE GENOMIC DNA]</scope>
</reference>
<accession>A0ABP0EV66</accession>
<dbReference type="InterPro" id="IPR000980">
    <property type="entry name" value="SH2"/>
</dbReference>
<evidence type="ECO:0000256" key="2">
    <source>
        <dbReference type="ARBA" id="ARBA00022771"/>
    </source>
</evidence>
<organism evidence="8 9">
    <name type="scientific">Clavelina lepadiformis</name>
    <name type="common">Light-bulb sea squirt</name>
    <name type="synonym">Ascidia lepadiformis</name>
    <dbReference type="NCBI Taxonomy" id="159417"/>
    <lineage>
        <taxon>Eukaryota</taxon>
        <taxon>Metazoa</taxon>
        <taxon>Chordata</taxon>
        <taxon>Tunicata</taxon>
        <taxon>Ascidiacea</taxon>
        <taxon>Aplousobranchia</taxon>
        <taxon>Clavelinidae</taxon>
        <taxon>Clavelina</taxon>
    </lineage>
</organism>
<feature type="domain" description="SH2" evidence="6">
    <location>
        <begin position="123"/>
        <end position="216"/>
    </location>
</feature>
<dbReference type="PROSITE" id="PS50001">
    <property type="entry name" value="SH2"/>
    <property type="match status" value="1"/>
</dbReference>
<evidence type="ECO:0000259" key="7">
    <source>
        <dbReference type="PROSITE" id="PS50089"/>
    </source>
</evidence>
<dbReference type="Pfam" id="PF00017">
    <property type="entry name" value="SH2"/>
    <property type="match status" value="1"/>
</dbReference>
<keyword evidence="3" id="KW-0862">Zinc</keyword>
<keyword evidence="9" id="KW-1185">Reference proteome</keyword>
<dbReference type="SMART" id="SM00184">
    <property type="entry name" value="RING"/>
    <property type="match status" value="1"/>
</dbReference>
<dbReference type="PROSITE" id="PS00518">
    <property type="entry name" value="ZF_RING_1"/>
    <property type="match status" value="1"/>
</dbReference>
<dbReference type="InterPro" id="IPR036860">
    <property type="entry name" value="SH2_dom_sf"/>
</dbReference>
<evidence type="ECO:0000256" key="4">
    <source>
        <dbReference type="PROSITE-ProRule" id="PRU00175"/>
    </source>
</evidence>
<dbReference type="EMBL" id="CAWYQH010000001">
    <property type="protein sequence ID" value="CAK8671273.1"/>
    <property type="molecule type" value="Genomic_DNA"/>
</dbReference>
<dbReference type="SMART" id="SM00252">
    <property type="entry name" value="SH2"/>
    <property type="match status" value="1"/>
</dbReference>
<evidence type="ECO:0000256" key="1">
    <source>
        <dbReference type="ARBA" id="ARBA00022723"/>
    </source>
</evidence>